<evidence type="ECO:0008006" key="3">
    <source>
        <dbReference type="Google" id="ProtNLM"/>
    </source>
</evidence>
<dbReference type="EMBL" id="DSVQ01000012">
    <property type="protein sequence ID" value="HGT39054.1"/>
    <property type="molecule type" value="Genomic_DNA"/>
</dbReference>
<evidence type="ECO:0000313" key="2">
    <source>
        <dbReference type="EMBL" id="HGT39054.1"/>
    </source>
</evidence>
<feature type="signal peptide" evidence="1">
    <location>
        <begin position="1"/>
        <end position="20"/>
    </location>
</feature>
<keyword evidence="1" id="KW-0732">Signal</keyword>
<accession>A0A7C4LKP0</accession>
<comment type="caution">
    <text evidence="2">The sequence shown here is derived from an EMBL/GenBank/DDBJ whole genome shotgun (WGS) entry which is preliminary data.</text>
</comment>
<gene>
    <name evidence="2" type="ORF">ENS64_07295</name>
</gene>
<name>A0A7C4LKP0_9PLAN</name>
<evidence type="ECO:0000256" key="1">
    <source>
        <dbReference type="SAM" id="SignalP"/>
    </source>
</evidence>
<feature type="chain" id="PRO_5027594355" description="Redoxin domain-containing protein" evidence="1">
    <location>
        <begin position="21"/>
        <end position="183"/>
    </location>
</feature>
<dbReference type="AlphaFoldDB" id="A0A7C4LKP0"/>
<protein>
    <recommendedName>
        <fullName evidence="3">Redoxin domain-containing protein</fullName>
    </recommendedName>
</protein>
<organism evidence="2">
    <name type="scientific">Schlesneria paludicola</name>
    <dbReference type="NCBI Taxonomy" id="360056"/>
    <lineage>
        <taxon>Bacteria</taxon>
        <taxon>Pseudomonadati</taxon>
        <taxon>Planctomycetota</taxon>
        <taxon>Planctomycetia</taxon>
        <taxon>Planctomycetales</taxon>
        <taxon>Planctomycetaceae</taxon>
        <taxon>Schlesneria</taxon>
    </lineage>
</organism>
<proteinExistence type="predicted"/>
<reference evidence="2" key="1">
    <citation type="journal article" date="2020" name="mSystems">
        <title>Genome- and Community-Level Interaction Insights into Carbon Utilization and Element Cycling Functions of Hydrothermarchaeota in Hydrothermal Sediment.</title>
        <authorList>
            <person name="Zhou Z."/>
            <person name="Liu Y."/>
            <person name="Xu W."/>
            <person name="Pan J."/>
            <person name="Luo Z.H."/>
            <person name="Li M."/>
        </authorList>
    </citation>
    <scope>NUCLEOTIDE SEQUENCE [LARGE SCALE GENOMIC DNA]</scope>
    <source>
        <strain evidence="2">SpSt-508</strain>
    </source>
</reference>
<sequence>MRKCLLLVAALGVMGGLAVAAELQSGLAKGEFVPAFFVCDVTGPAKGEELCYRCKYGDRPVVTIFTRVMTPEVTQLAKAIDGVVAKNEDSRMAGFVVVMTEDPDKVKSELTAAAEKAQLTKVPLTTFKGSDGPAAYKINKDAEVTVMMWVDGAVKVSKGFAKAKQLDKAAIDTLVADTKQILD</sequence>